<evidence type="ECO:0000313" key="2">
    <source>
        <dbReference type="Proteomes" id="UP001108025"/>
    </source>
</evidence>
<dbReference type="EMBL" id="JAJNAY010000001">
    <property type="protein sequence ID" value="MCD1117533.1"/>
    <property type="molecule type" value="Genomic_DNA"/>
</dbReference>
<organism evidence="1 2">
    <name type="scientific">Chryseobacterium turcicum</name>
    <dbReference type="NCBI Taxonomy" id="2898076"/>
    <lineage>
        <taxon>Bacteria</taxon>
        <taxon>Pseudomonadati</taxon>
        <taxon>Bacteroidota</taxon>
        <taxon>Flavobacteriia</taxon>
        <taxon>Flavobacteriales</taxon>
        <taxon>Weeksellaceae</taxon>
        <taxon>Chryseobacterium group</taxon>
        <taxon>Chryseobacterium</taxon>
    </lineage>
</organism>
<dbReference type="RefSeq" id="WP_230669485.1">
    <property type="nucleotide sequence ID" value="NZ_JAJNAY010000001.1"/>
</dbReference>
<comment type="caution">
    <text evidence="1">The sequence shown here is derived from an EMBL/GenBank/DDBJ whole genome shotgun (WGS) entry which is preliminary data.</text>
</comment>
<proteinExistence type="predicted"/>
<sequence>MYYLELIQRFWTYNQNAQVGSTAVAMYLYLLKTAYSNGHYDFTISDVAISRDLGLSRNTVITTKGRLRKLRLIDFKTKNGLPCRYRMIINYPIDNSGQLELLKINMEESINDKTSLDIKMAEDIGTEANVSSCLNGNSSKENAIVPSKDILPLKMKMIIPEIEEYLEYAKTLDGYDSTLEFKIRKKYSEWLEKGWCNNAKRPITNWKSSLKSALPFLLDSNLGKTLYEGTIPKIRRPQYPSDKNK</sequence>
<keyword evidence="2" id="KW-1185">Reference proteome</keyword>
<evidence type="ECO:0000313" key="1">
    <source>
        <dbReference type="EMBL" id="MCD1117533.1"/>
    </source>
</evidence>
<dbReference type="AlphaFoldDB" id="A0A9Q3V4G2"/>
<accession>A0A9Q3V4G2</accession>
<dbReference type="Proteomes" id="UP001108025">
    <property type="component" value="Unassembled WGS sequence"/>
</dbReference>
<gene>
    <name evidence="1" type="ORF">LO744_11760</name>
</gene>
<protein>
    <submittedName>
        <fullName evidence="1">Uncharacterized protein</fullName>
    </submittedName>
</protein>
<reference evidence="1" key="1">
    <citation type="submission" date="2021-11" db="EMBL/GenBank/DDBJ databases">
        <title>Description of novel Chryseobacterium species.</title>
        <authorList>
            <person name="Saticioglu I.B."/>
            <person name="Ay H."/>
            <person name="Altun S."/>
            <person name="Duman M."/>
        </authorList>
    </citation>
    <scope>NUCLEOTIDE SEQUENCE</scope>
    <source>
        <strain evidence="1">C-17</strain>
    </source>
</reference>
<name>A0A9Q3V4G2_9FLAO</name>